<dbReference type="OrthoDB" id="2750966at2759"/>
<dbReference type="STRING" id="154538.A0A1M2V864"/>
<evidence type="ECO:0000313" key="2">
    <source>
        <dbReference type="Proteomes" id="UP000184267"/>
    </source>
</evidence>
<name>A0A1M2V864_TRAPU</name>
<organism evidence="1 2">
    <name type="scientific">Trametes pubescens</name>
    <name type="common">White-rot fungus</name>
    <dbReference type="NCBI Taxonomy" id="154538"/>
    <lineage>
        <taxon>Eukaryota</taxon>
        <taxon>Fungi</taxon>
        <taxon>Dikarya</taxon>
        <taxon>Basidiomycota</taxon>
        <taxon>Agaricomycotina</taxon>
        <taxon>Agaricomycetes</taxon>
        <taxon>Polyporales</taxon>
        <taxon>Polyporaceae</taxon>
        <taxon>Trametes</taxon>
    </lineage>
</organism>
<evidence type="ECO:0000313" key="1">
    <source>
        <dbReference type="EMBL" id="OJT03696.1"/>
    </source>
</evidence>
<sequence>MDSEVAALSDIFTITAFEGVVAGPGFSLLSVFTAPNQNWIPEFAIAHGEMMMYADGRWGHHKYSRWPQVYSRNCFHVACIPSRPSTTNGPSAVLWHTMTSDDWVREDCSVTGLGFLAKERMKEVEDEPSAAISRFSRCRCRDKQWIQVGKLLVVCLYHVLDRLRNITASTFIVISLAAHAQRLILELAGLHQHTVMGRIKSQEDHRSEVLGVLGAHTSDPSVAPVLFRAGVPV</sequence>
<accession>A0A1M2V864</accession>
<proteinExistence type="predicted"/>
<reference evidence="1 2" key="1">
    <citation type="submission" date="2016-10" db="EMBL/GenBank/DDBJ databases">
        <title>Genome sequence of the basidiomycete white-rot fungus Trametes pubescens.</title>
        <authorList>
            <person name="Makela M.R."/>
            <person name="Granchi Z."/>
            <person name="Peng M."/>
            <person name="De Vries R.P."/>
            <person name="Grigoriev I."/>
            <person name="Riley R."/>
            <person name="Hilden K."/>
        </authorList>
    </citation>
    <scope>NUCLEOTIDE SEQUENCE [LARGE SCALE GENOMIC DNA]</scope>
    <source>
        <strain evidence="1 2">FBCC735</strain>
    </source>
</reference>
<comment type="caution">
    <text evidence="1">The sequence shown here is derived from an EMBL/GenBank/DDBJ whole genome shotgun (WGS) entry which is preliminary data.</text>
</comment>
<protein>
    <submittedName>
        <fullName evidence="1">Uncharacterized protein</fullName>
    </submittedName>
</protein>
<dbReference type="Proteomes" id="UP000184267">
    <property type="component" value="Unassembled WGS sequence"/>
</dbReference>
<gene>
    <name evidence="1" type="ORF">TRAPUB_5724</name>
</gene>
<dbReference type="AlphaFoldDB" id="A0A1M2V864"/>
<dbReference type="EMBL" id="MNAD01001602">
    <property type="protein sequence ID" value="OJT03696.1"/>
    <property type="molecule type" value="Genomic_DNA"/>
</dbReference>
<keyword evidence="2" id="KW-1185">Reference proteome</keyword>